<evidence type="ECO:0000256" key="7">
    <source>
        <dbReference type="ARBA" id="ARBA00022453"/>
    </source>
</evidence>
<reference evidence="16 18" key="2">
    <citation type="journal article" date="2018" name="Plant J.">
        <title>The Physcomitrella patens chromosome-scale assembly reveals moss genome structure and evolution.</title>
        <authorList>
            <person name="Lang D."/>
            <person name="Ullrich K.K."/>
            <person name="Murat F."/>
            <person name="Fuchs J."/>
            <person name="Jenkins J."/>
            <person name="Haas F.B."/>
            <person name="Piednoel M."/>
            <person name="Gundlach H."/>
            <person name="Van Bel M."/>
            <person name="Meyberg R."/>
            <person name="Vives C."/>
            <person name="Morata J."/>
            <person name="Symeonidi A."/>
            <person name="Hiss M."/>
            <person name="Muchero W."/>
            <person name="Kamisugi Y."/>
            <person name="Saleh O."/>
            <person name="Blanc G."/>
            <person name="Decker E.L."/>
            <person name="van Gessel N."/>
            <person name="Grimwood J."/>
            <person name="Hayes R.D."/>
            <person name="Graham S.W."/>
            <person name="Gunter L.E."/>
            <person name="McDaniel S.F."/>
            <person name="Hoernstein S.N.W."/>
            <person name="Larsson A."/>
            <person name="Li F.W."/>
            <person name="Perroud P.F."/>
            <person name="Phillips J."/>
            <person name="Ranjan P."/>
            <person name="Rokshar D.S."/>
            <person name="Rothfels C.J."/>
            <person name="Schneider L."/>
            <person name="Shu S."/>
            <person name="Stevenson D.W."/>
            <person name="Thummler F."/>
            <person name="Tillich M."/>
            <person name="Villarreal Aguilar J.C."/>
            <person name="Widiez T."/>
            <person name="Wong G.K."/>
            <person name="Wymore A."/>
            <person name="Zhang Y."/>
            <person name="Zimmer A.D."/>
            <person name="Quatrano R.S."/>
            <person name="Mayer K.F.X."/>
            <person name="Goodstein D."/>
            <person name="Casacuberta J.M."/>
            <person name="Vandepoele K."/>
            <person name="Reski R."/>
            <person name="Cuming A.C."/>
            <person name="Tuskan G.A."/>
            <person name="Maumus F."/>
            <person name="Salse J."/>
            <person name="Schmutz J."/>
            <person name="Rensing S.A."/>
        </authorList>
    </citation>
    <scope>NUCLEOTIDE SEQUENCE [LARGE SCALE GENOMIC DNA]</scope>
    <source>
        <strain evidence="17 18">cv. Gransden 2004</strain>
    </source>
</reference>
<feature type="binding site" evidence="14">
    <location>
        <position position="472"/>
    </location>
    <ligand>
        <name>substrate</name>
    </ligand>
</feature>
<gene>
    <name evidence="17" type="primary">LOC112284910</name>
    <name evidence="16" type="ORF">PHYPA_009801</name>
</gene>
<dbReference type="InterPro" id="IPR039556">
    <property type="entry name" value="ICL/PEPM"/>
</dbReference>
<organism evidence="16">
    <name type="scientific">Physcomitrium patens</name>
    <name type="common">Spreading-leaved earth moss</name>
    <name type="synonym">Physcomitrella patens</name>
    <dbReference type="NCBI Taxonomy" id="3218"/>
    <lineage>
        <taxon>Eukaryota</taxon>
        <taxon>Viridiplantae</taxon>
        <taxon>Streptophyta</taxon>
        <taxon>Embryophyta</taxon>
        <taxon>Bryophyta</taxon>
        <taxon>Bryophytina</taxon>
        <taxon>Bryopsida</taxon>
        <taxon>Funariidae</taxon>
        <taxon>Funariales</taxon>
        <taxon>Funariaceae</taxon>
        <taxon>Physcomitrium</taxon>
    </lineage>
</organism>
<feature type="binding site" evidence="14">
    <location>
        <position position="252"/>
    </location>
    <ligand>
        <name>substrate</name>
    </ligand>
</feature>
<keyword evidence="15" id="KW-0460">Magnesium</keyword>
<feature type="binding site" evidence="15">
    <location>
        <position position="177"/>
    </location>
    <ligand>
        <name>Mg(2+)</name>
        <dbReference type="ChEBI" id="CHEBI:18420"/>
    </ligand>
</feature>
<name>A0A2K1KA04_PHYPA</name>
<keyword evidence="7" id="KW-0330">Glyoxysome</keyword>
<dbReference type="FunCoup" id="A0A2K1KA04">
    <property type="interactions" value="354"/>
</dbReference>
<evidence type="ECO:0000256" key="10">
    <source>
        <dbReference type="ARBA" id="ARBA00023239"/>
    </source>
</evidence>
<evidence type="ECO:0000256" key="1">
    <source>
        <dbReference type="ARBA" id="ARBA00003575"/>
    </source>
</evidence>
<dbReference type="GO" id="GO:0009514">
    <property type="term" value="C:glyoxysome"/>
    <property type="evidence" value="ECO:0000318"/>
    <property type="project" value="GO_Central"/>
</dbReference>
<dbReference type="EMBL" id="ABEU02000007">
    <property type="protein sequence ID" value="PNR50615.1"/>
    <property type="molecule type" value="Genomic_DNA"/>
</dbReference>
<dbReference type="OrthoDB" id="4078635at2759"/>
<evidence type="ECO:0000256" key="8">
    <source>
        <dbReference type="ARBA" id="ARBA00022532"/>
    </source>
</evidence>
<evidence type="ECO:0000256" key="9">
    <source>
        <dbReference type="ARBA" id="ARBA00023140"/>
    </source>
</evidence>
<evidence type="ECO:0000256" key="3">
    <source>
        <dbReference type="ARBA" id="ARBA00004793"/>
    </source>
</evidence>
<dbReference type="Gene3D" id="1.10.10.850">
    <property type="match status" value="1"/>
</dbReference>
<dbReference type="PROSITE" id="PS00161">
    <property type="entry name" value="ISOCITRATE_LYASE"/>
    <property type="match status" value="1"/>
</dbReference>
<proteinExistence type="inferred from homology"/>
<evidence type="ECO:0000256" key="6">
    <source>
        <dbReference type="ARBA" id="ARBA00022435"/>
    </source>
</evidence>
<dbReference type="Gene3D" id="3.20.20.60">
    <property type="entry name" value="Phosphoenolpyruvate-binding domains"/>
    <property type="match status" value="1"/>
</dbReference>
<evidence type="ECO:0000313" key="17">
    <source>
        <dbReference type="EnsemblPlants" id="Pp3c7_2440V3.1"/>
    </source>
</evidence>
<dbReference type="Gramene" id="Pp3c7_2440V3.2">
    <property type="protein sequence ID" value="Pp3c7_2440V3.2"/>
    <property type="gene ID" value="Pp3c7_2440"/>
</dbReference>
<keyword evidence="6" id="KW-0329">Glyoxylate bypass</keyword>
<evidence type="ECO:0000256" key="12">
    <source>
        <dbReference type="PIRNR" id="PIRNR001362"/>
    </source>
</evidence>
<feature type="binding site" evidence="14">
    <location>
        <begin position="216"/>
        <end position="217"/>
    </location>
    <ligand>
        <name>substrate</name>
    </ligand>
</feature>
<comment type="catalytic activity">
    <reaction evidence="11">
        <text>D-threo-isocitrate = glyoxylate + succinate</text>
        <dbReference type="Rhea" id="RHEA:13245"/>
        <dbReference type="ChEBI" id="CHEBI:15562"/>
        <dbReference type="ChEBI" id="CHEBI:30031"/>
        <dbReference type="ChEBI" id="CHEBI:36655"/>
        <dbReference type="EC" id="4.1.3.1"/>
    </reaction>
</comment>
<dbReference type="NCBIfam" id="TIGR01346">
    <property type="entry name" value="isocit_lyase"/>
    <property type="match status" value="1"/>
</dbReference>
<dbReference type="STRING" id="3218.A0A2K1KA04"/>
<keyword evidence="8" id="KW-0816">Tricarboxylic acid cycle</keyword>
<dbReference type="SUPFAM" id="SSF51621">
    <property type="entry name" value="Phosphoenolpyruvate/pyruvate domain"/>
    <property type="match status" value="1"/>
</dbReference>
<comment type="similarity">
    <text evidence="4 12">Belongs to the isocitrate lyase/PEP mutase superfamily. Isocitrate lyase family.</text>
</comment>
<dbReference type="GO" id="GO:0006099">
    <property type="term" value="P:tricarboxylic acid cycle"/>
    <property type="evidence" value="ECO:0007669"/>
    <property type="project" value="UniProtKB-KW"/>
</dbReference>
<evidence type="ECO:0000256" key="14">
    <source>
        <dbReference type="PIRSR" id="PIRSR001362-2"/>
    </source>
</evidence>
<evidence type="ECO:0000256" key="4">
    <source>
        <dbReference type="ARBA" id="ARBA00005704"/>
    </source>
</evidence>
<dbReference type="KEGG" id="ppp:112284910"/>
<evidence type="ECO:0000256" key="11">
    <source>
        <dbReference type="ARBA" id="ARBA00023531"/>
    </source>
</evidence>
<dbReference type="Proteomes" id="UP000006727">
    <property type="component" value="Chromosome 7"/>
</dbReference>
<dbReference type="InterPro" id="IPR006254">
    <property type="entry name" value="Isocitrate_lyase"/>
</dbReference>
<dbReference type="PANTHER" id="PTHR21631:SF3">
    <property type="entry name" value="BIFUNCTIONAL GLYOXYLATE CYCLE PROTEIN"/>
    <property type="match status" value="1"/>
</dbReference>
<evidence type="ECO:0000256" key="13">
    <source>
        <dbReference type="PIRSR" id="PIRSR001362-1"/>
    </source>
</evidence>
<dbReference type="AlphaFoldDB" id="A0A2K1KA04"/>
<dbReference type="FunFam" id="1.10.10.850:FF:000001">
    <property type="entry name" value="Isocitrate lyase"/>
    <property type="match status" value="1"/>
</dbReference>
<comment type="pathway">
    <text evidence="3">Carbohydrate metabolism; glyoxylate cycle; (S)-malate from isocitrate: step 1/2.</text>
</comment>
<dbReference type="CDD" id="cd00377">
    <property type="entry name" value="ICL_PEPM"/>
    <property type="match status" value="1"/>
</dbReference>
<dbReference type="PIRSF" id="PIRSF001362">
    <property type="entry name" value="Isocit_lyase"/>
    <property type="match status" value="1"/>
</dbReference>
<keyword evidence="15" id="KW-0479">Metal-binding</keyword>
<reference evidence="16 18" key="1">
    <citation type="journal article" date="2008" name="Science">
        <title>The Physcomitrella genome reveals evolutionary insights into the conquest of land by plants.</title>
        <authorList>
            <person name="Rensing S."/>
            <person name="Lang D."/>
            <person name="Zimmer A."/>
            <person name="Terry A."/>
            <person name="Salamov A."/>
            <person name="Shapiro H."/>
            <person name="Nishiyama T."/>
            <person name="Perroud P.-F."/>
            <person name="Lindquist E."/>
            <person name="Kamisugi Y."/>
            <person name="Tanahashi T."/>
            <person name="Sakakibara K."/>
            <person name="Fujita T."/>
            <person name="Oishi K."/>
            <person name="Shin-I T."/>
            <person name="Kuroki Y."/>
            <person name="Toyoda A."/>
            <person name="Suzuki Y."/>
            <person name="Hashimoto A."/>
            <person name="Yamaguchi K."/>
            <person name="Sugano A."/>
            <person name="Kohara Y."/>
            <person name="Fujiyama A."/>
            <person name="Anterola A."/>
            <person name="Aoki S."/>
            <person name="Ashton N."/>
            <person name="Barbazuk W.B."/>
            <person name="Barker E."/>
            <person name="Bennetzen J."/>
            <person name="Bezanilla M."/>
            <person name="Blankenship R."/>
            <person name="Cho S.H."/>
            <person name="Dutcher S."/>
            <person name="Estelle M."/>
            <person name="Fawcett J.A."/>
            <person name="Gundlach H."/>
            <person name="Hanada K."/>
            <person name="Heyl A."/>
            <person name="Hicks K.A."/>
            <person name="Hugh J."/>
            <person name="Lohr M."/>
            <person name="Mayer K."/>
            <person name="Melkozernov A."/>
            <person name="Murata T."/>
            <person name="Nelson D."/>
            <person name="Pils B."/>
            <person name="Prigge M."/>
            <person name="Reiss B."/>
            <person name="Renner T."/>
            <person name="Rombauts S."/>
            <person name="Rushton P."/>
            <person name="Sanderfoot A."/>
            <person name="Schween G."/>
            <person name="Shiu S.-H."/>
            <person name="Stueber K."/>
            <person name="Theodoulou F.L."/>
            <person name="Tu H."/>
            <person name="Van de Peer Y."/>
            <person name="Verrier P.J."/>
            <person name="Waters E."/>
            <person name="Wood A."/>
            <person name="Yang L."/>
            <person name="Cove D."/>
            <person name="Cuming A."/>
            <person name="Hasebe M."/>
            <person name="Lucas S."/>
            <person name="Mishler D.B."/>
            <person name="Reski R."/>
            <person name="Grigoriev I."/>
            <person name="Quatrano R.S."/>
            <person name="Boore J.L."/>
        </authorList>
    </citation>
    <scope>NUCLEOTIDE SEQUENCE [LARGE SCALE GENOMIC DNA]</scope>
    <source>
        <strain evidence="17 18">cv. Gransden 2004</strain>
    </source>
</reference>
<feature type="binding site" evidence="14">
    <location>
        <begin position="437"/>
        <end position="441"/>
    </location>
    <ligand>
        <name>substrate</name>
    </ligand>
</feature>
<evidence type="ECO:0000256" key="15">
    <source>
        <dbReference type="PIRSR" id="PIRSR001362-3"/>
    </source>
</evidence>
<dbReference type="InterPro" id="IPR018523">
    <property type="entry name" value="Isocitrate_lyase_ph_CS"/>
</dbReference>
<reference evidence="17" key="3">
    <citation type="submission" date="2020-12" db="UniProtKB">
        <authorList>
            <consortium name="EnsemblPlants"/>
        </authorList>
    </citation>
    <scope>IDENTIFICATION</scope>
</reference>
<dbReference type="UniPathway" id="UPA00703">
    <property type="reaction ID" value="UER00719"/>
</dbReference>
<dbReference type="Pfam" id="PF00463">
    <property type="entry name" value="ICL"/>
    <property type="match status" value="1"/>
</dbReference>
<dbReference type="RefSeq" id="XP_024381041.1">
    <property type="nucleotide sequence ID" value="XM_024525273.2"/>
</dbReference>
<dbReference type="OMA" id="KWMGLAN"/>
<dbReference type="GeneID" id="112284910"/>
<dbReference type="PaxDb" id="3218-PP1S136_203V6.1"/>
<keyword evidence="10 12" id="KW-0456">Lyase</keyword>
<dbReference type="EnsemblPlants" id="Pp3c7_2440V3.1">
    <property type="protein sequence ID" value="Pp3c7_2440V3.1"/>
    <property type="gene ID" value="Pp3c7_2440"/>
</dbReference>
<accession>A0A2K1KA04</accession>
<protein>
    <recommendedName>
        <fullName evidence="5 12">Isocitrate lyase</fullName>
    </recommendedName>
</protein>
<evidence type="ECO:0000313" key="16">
    <source>
        <dbReference type="EMBL" id="PNR50615.1"/>
    </source>
</evidence>
<dbReference type="Gramene" id="Pp3c7_2440V3.1">
    <property type="protein sequence ID" value="Pp3c7_2440V3.1"/>
    <property type="gene ID" value="Pp3c7_2440"/>
</dbReference>
<comment type="cofactor">
    <cofactor evidence="15">
        <name>Mg(2+)</name>
        <dbReference type="ChEBI" id="CHEBI:18420"/>
    </cofactor>
    <text evidence="15">Can also use Mn(2+) ion.</text>
</comment>
<evidence type="ECO:0000256" key="2">
    <source>
        <dbReference type="ARBA" id="ARBA00004130"/>
    </source>
</evidence>
<feature type="active site" description="Proton acceptor" evidence="13">
    <location>
        <position position="215"/>
    </location>
</feature>
<evidence type="ECO:0000256" key="5">
    <source>
        <dbReference type="ARBA" id="ARBA00012909"/>
    </source>
</evidence>
<comment type="subcellular location">
    <subcellularLocation>
        <location evidence="2">Glyoxysome</location>
    </subcellularLocation>
</comment>
<comment type="function">
    <text evidence="1">Involved in storage lipid mobilization during the growth of higher plant seedling.</text>
</comment>
<dbReference type="InterPro" id="IPR040442">
    <property type="entry name" value="Pyrv_kinase-like_dom_sf"/>
</dbReference>
<dbReference type="InterPro" id="IPR015813">
    <property type="entry name" value="Pyrv/PenolPyrv_kinase-like_dom"/>
</dbReference>
<evidence type="ECO:0000313" key="18">
    <source>
        <dbReference type="Proteomes" id="UP000006727"/>
    </source>
</evidence>
<dbReference type="EnsemblPlants" id="Pp3c7_2440V3.2">
    <property type="protein sequence ID" value="Pp3c7_2440V3.2"/>
    <property type="gene ID" value="Pp3c7_2440"/>
</dbReference>
<dbReference type="GO" id="GO:0046872">
    <property type="term" value="F:metal ion binding"/>
    <property type="evidence" value="ECO:0007669"/>
    <property type="project" value="UniProtKB-KW"/>
</dbReference>
<keyword evidence="18" id="KW-1185">Reference proteome</keyword>
<dbReference type="PANTHER" id="PTHR21631">
    <property type="entry name" value="ISOCITRATE LYASE/MALATE SYNTHASE"/>
    <property type="match status" value="1"/>
</dbReference>
<sequence>MALYNQNAAVEFVNHEEALFEAQVGEVERWWQSERWRLTKRPYSAREVCKLRGTLPQQYASSEQAKKLWRLLKTHQANGTCSRTFGALDPVQVVQMAKYLDTIYVSGWQCASTAATSNEPGPDLADYPMETVPNKVEHLFMAQQFHDRKQREARLGMTKEQRLRTPYVDMLPPIIADADTGFGGTTATVKLAKMFVERGAAGIHMEDQASVTKKCGHMGGKVLVATSEHINRLVAARLQFDIMGVEQILVARTDSGAATLIQSNIDPRDHCFILGATNPAVKDFPLVQAMLDATEAGLSGAALQAVEDKWLAEANIRLFQDVVADHIRALNLSEGEKSKRVREFLSQVGGLSIVNARRLAAKMGVAEGVFFDWDLPRTREGYYRFDGGIKACIARGIAFAPYCDLLWMETAKPDLNEAREFATCVKAKCPELMLAYNLSPSFNWDAAGMTDEQMQSYIPDLARLGFVWQFITLAGFHSNALVVDTFARDYAQRGMLAYVQDIQRQERTHGVETLAHQTWSGANYYDQLLKTVTGGVSSTAAMGHGVTETQFKDDSYHSGEVYAKSKL</sequence>
<dbReference type="GO" id="GO:0004451">
    <property type="term" value="F:isocitrate lyase activity"/>
    <property type="evidence" value="ECO:0000318"/>
    <property type="project" value="GO_Central"/>
</dbReference>
<dbReference type="GO" id="GO:0006097">
    <property type="term" value="P:glyoxylate cycle"/>
    <property type="evidence" value="ECO:0007669"/>
    <property type="project" value="UniProtKB-UniPathway"/>
</dbReference>
<feature type="binding site" evidence="14">
    <location>
        <begin position="106"/>
        <end position="108"/>
    </location>
    <ligand>
        <name>substrate</name>
    </ligand>
</feature>
<keyword evidence="9" id="KW-0576">Peroxisome</keyword>